<dbReference type="EMBL" id="JABANO010014926">
    <property type="protein sequence ID" value="KAF4737757.1"/>
    <property type="molecule type" value="Genomic_DNA"/>
</dbReference>
<evidence type="ECO:0000313" key="2">
    <source>
        <dbReference type="EMBL" id="KAF4741976.1"/>
    </source>
</evidence>
<comment type="caution">
    <text evidence="2">The sequence shown here is derived from an EMBL/GenBank/DDBJ whole genome shotgun (WGS) entry which is preliminary data.</text>
</comment>
<organism evidence="2 4">
    <name type="scientific">Perkinsus olseni</name>
    <name type="common">Perkinsus atlanticus</name>
    <dbReference type="NCBI Taxonomy" id="32597"/>
    <lineage>
        <taxon>Eukaryota</taxon>
        <taxon>Sar</taxon>
        <taxon>Alveolata</taxon>
        <taxon>Perkinsozoa</taxon>
        <taxon>Perkinsea</taxon>
        <taxon>Perkinsida</taxon>
        <taxon>Perkinsidae</taxon>
        <taxon>Perkinsus</taxon>
    </lineage>
</organism>
<sequence>MRWLLDSGAVEHLVSASVADLLTDAPLVHLSRPVTLLYANGQQQKVDSARRVTLRIGVFSLHKLARDAGSLSWFMCADGKTSSAMALPVFLTLTDSDEVTTIERHLDDDADDNEKEKAQIKLDYVSDSA</sequence>
<proteinExistence type="predicted"/>
<evidence type="ECO:0000313" key="4">
    <source>
        <dbReference type="Proteomes" id="UP000574390"/>
    </source>
</evidence>
<dbReference type="Proteomes" id="UP000553632">
    <property type="component" value="Unassembled WGS sequence"/>
</dbReference>
<reference evidence="3 4" key="1">
    <citation type="submission" date="2020-04" db="EMBL/GenBank/DDBJ databases">
        <title>Perkinsus olseni comparative genomics.</title>
        <authorList>
            <person name="Bogema D.R."/>
        </authorList>
    </citation>
    <scope>NUCLEOTIDE SEQUENCE [LARGE SCALE GENOMIC DNA]</scope>
    <source>
        <strain evidence="2">ATCC PRA-205</strain>
        <strain evidence="1 3">ATCC PRA-207</strain>
    </source>
</reference>
<evidence type="ECO:0000313" key="1">
    <source>
        <dbReference type="EMBL" id="KAF4737757.1"/>
    </source>
</evidence>
<feature type="non-terminal residue" evidence="2">
    <location>
        <position position="129"/>
    </location>
</feature>
<dbReference type="Proteomes" id="UP000574390">
    <property type="component" value="Unassembled WGS sequence"/>
</dbReference>
<keyword evidence="3" id="KW-1185">Reference proteome</keyword>
<evidence type="ECO:0000313" key="3">
    <source>
        <dbReference type="Proteomes" id="UP000553632"/>
    </source>
</evidence>
<protein>
    <submittedName>
        <fullName evidence="2">Uncharacterized protein</fullName>
    </submittedName>
</protein>
<dbReference type="AlphaFoldDB" id="A0A7J6TC32"/>
<accession>A0A7J6TC32</accession>
<name>A0A7J6TC32_PEROL</name>
<dbReference type="EMBL" id="JABANM010008808">
    <property type="protein sequence ID" value="KAF4741976.1"/>
    <property type="molecule type" value="Genomic_DNA"/>
</dbReference>
<gene>
    <name evidence="2" type="ORF">FOZ62_025029</name>
    <name evidence="1" type="ORF">FOZ63_028878</name>
</gene>